<name>A0A833MXZ9_9HYPH</name>
<feature type="signal peptide" evidence="8">
    <location>
        <begin position="1"/>
        <end position="22"/>
    </location>
</feature>
<feature type="domain" description="L,D-TPase catalytic" evidence="9">
    <location>
        <begin position="65"/>
        <end position="254"/>
    </location>
</feature>
<comment type="similarity">
    <text evidence="2">Belongs to the YkuD family.</text>
</comment>
<evidence type="ECO:0000313" key="11">
    <source>
        <dbReference type="Proteomes" id="UP000469949"/>
    </source>
</evidence>
<evidence type="ECO:0000256" key="6">
    <source>
        <dbReference type="ARBA" id="ARBA00023316"/>
    </source>
</evidence>
<evidence type="ECO:0000256" key="8">
    <source>
        <dbReference type="SAM" id="SignalP"/>
    </source>
</evidence>
<dbReference type="PROSITE" id="PS52029">
    <property type="entry name" value="LD_TPASE"/>
    <property type="match status" value="1"/>
</dbReference>
<proteinExistence type="inferred from homology"/>
<dbReference type="PANTHER" id="PTHR41533:SF2">
    <property type="entry name" value="BLR7131 PROTEIN"/>
    <property type="match status" value="1"/>
</dbReference>
<organism evidence="10 11">
    <name type="scientific">Methylorubrum populi</name>
    <dbReference type="NCBI Taxonomy" id="223967"/>
    <lineage>
        <taxon>Bacteria</taxon>
        <taxon>Pseudomonadati</taxon>
        <taxon>Pseudomonadota</taxon>
        <taxon>Alphaproteobacteria</taxon>
        <taxon>Hyphomicrobiales</taxon>
        <taxon>Methylobacteriaceae</taxon>
        <taxon>Methylorubrum</taxon>
    </lineage>
</organism>
<keyword evidence="8" id="KW-0732">Signal</keyword>
<evidence type="ECO:0000256" key="1">
    <source>
        <dbReference type="ARBA" id="ARBA00004752"/>
    </source>
</evidence>
<comment type="caution">
    <text evidence="10">The sequence shown here is derived from an EMBL/GenBank/DDBJ whole genome shotgun (WGS) entry which is preliminary data.</text>
</comment>
<dbReference type="AlphaFoldDB" id="A0A833MXZ9"/>
<feature type="active site" description="Proton donor/acceptor" evidence="7">
    <location>
        <position position="193"/>
    </location>
</feature>
<dbReference type="EMBL" id="WEKV01000026">
    <property type="protein sequence ID" value="KAB7781873.1"/>
    <property type="molecule type" value="Genomic_DNA"/>
</dbReference>
<evidence type="ECO:0000313" key="10">
    <source>
        <dbReference type="EMBL" id="KAB7781873.1"/>
    </source>
</evidence>
<feature type="active site" description="Nucleophile" evidence="7">
    <location>
        <position position="212"/>
    </location>
</feature>
<dbReference type="SUPFAM" id="SSF141523">
    <property type="entry name" value="L,D-transpeptidase catalytic domain-like"/>
    <property type="match status" value="1"/>
</dbReference>
<keyword evidence="5 7" id="KW-0573">Peptidoglycan synthesis</keyword>
<dbReference type="Proteomes" id="UP000469949">
    <property type="component" value="Unassembled WGS sequence"/>
</dbReference>
<dbReference type="InterPro" id="IPR052905">
    <property type="entry name" value="LD-transpeptidase_YkuD-like"/>
</dbReference>
<keyword evidence="6 7" id="KW-0961">Cell wall biogenesis/degradation</keyword>
<evidence type="ECO:0000256" key="5">
    <source>
        <dbReference type="ARBA" id="ARBA00022984"/>
    </source>
</evidence>
<dbReference type="GO" id="GO:0071555">
    <property type="term" value="P:cell wall organization"/>
    <property type="evidence" value="ECO:0007669"/>
    <property type="project" value="UniProtKB-UniRule"/>
</dbReference>
<gene>
    <name evidence="10" type="ORF">F8B43_5666</name>
</gene>
<dbReference type="Pfam" id="PF03734">
    <property type="entry name" value="YkuD"/>
    <property type="match status" value="1"/>
</dbReference>
<dbReference type="GO" id="GO:0004180">
    <property type="term" value="F:carboxypeptidase activity"/>
    <property type="evidence" value="ECO:0007669"/>
    <property type="project" value="UniProtKB-ARBA"/>
</dbReference>
<keyword evidence="3" id="KW-0808">Transferase</keyword>
<sequence length="289" mass="31118">MILTRRNFLIAAGAMSAVPSRAAMSHPIAARLSRELEVVTDCASKAAIEGTLERLGKLPLPSVGNLVVVNVAGRFLAAYRDGEPELESRVVVGREGWQTPDLVTSVASVTLNPTWTVPETILRAEGWRSEISSDPDWAERNGFDVIVGGRRLAPGRVEAVELAKLTLVQRPGPDNALGRMKIALRNAGSIYLHDTNEAGGFDEPDRAGSHGCIRVERSLDLAAWVLHAATDEVAELVAAGATAVRTAPTPVSVVIGYFTAWPDSSDRVVFYPDIYRRDGSRCQKENVGP</sequence>
<accession>A0A833MXZ9</accession>
<comment type="pathway">
    <text evidence="1 7">Cell wall biogenesis; peptidoglycan biosynthesis.</text>
</comment>
<dbReference type="Gene3D" id="2.40.440.10">
    <property type="entry name" value="L,D-transpeptidase catalytic domain-like"/>
    <property type="match status" value="1"/>
</dbReference>
<dbReference type="InterPro" id="IPR006311">
    <property type="entry name" value="TAT_signal"/>
</dbReference>
<dbReference type="InterPro" id="IPR038063">
    <property type="entry name" value="Transpep_catalytic_dom"/>
</dbReference>
<reference evidence="10 11" key="1">
    <citation type="submission" date="2019-10" db="EMBL/GenBank/DDBJ databases">
        <title>Draft Genome Sequence of the Caffeine Degrading Methylotroph Methylorubrum populi PINKEL.</title>
        <authorList>
            <person name="Dawson S.C."/>
            <person name="Zhang X."/>
            <person name="Wright M.E."/>
            <person name="Sharma G."/>
            <person name="Langner J.T."/>
            <person name="Ditty J.L."/>
            <person name="Subuyuj G.A."/>
        </authorList>
    </citation>
    <scope>NUCLEOTIDE SEQUENCE [LARGE SCALE GENOMIC DNA]</scope>
    <source>
        <strain evidence="10 11">Pinkel</strain>
    </source>
</reference>
<feature type="chain" id="PRO_5032682016" description="L,D-TPase catalytic domain-containing protein" evidence="8">
    <location>
        <begin position="23"/>
        <end position="289"/>
    </location>
</feature>
<protein>
    <recommendedName>
        <fullName evidence="9">L,D-TPase catalytic domain-containing protein</fullName>
    </recommendedName>
</protein>
<dbReference type="UniPathway" id="UPA00219"/>
<evidence type="ECO:0000256" key="2">
    <source>
        <dbReference type="ARBA" id="ARBA00005992"/>
    </source>
</evidence>
<dbReference type="InterPro" id="IPR005490">
    <property type="entry name" value="LD_TPept_cat_dom"/>
</dbReference>
<evidence type="ECO:0000256" key="3">
    <source>
        <dbReference type="ARBA" id="ARBA00022679"/>
    </source>
</evidence>
<dbReference type="GO" id="GO:0009252">
    <property type="term" value="P:peptidoglycan biosynthetic process"/>
    <property type="evidence" value="ECO:0007669"/>
    <property type="project" value="UniProtKB-UniPathway"/>
</dbReference>
<dbReference type="GO" id="GO:0016740">
    <property type="term" value="F:transferase activity"/>
    <property type="evidence" value="ECO:0007669"/>
    <property type="project" value="UniProtKB-KW"/>
</dbReference>
<dbReference type="GO" id="GO:0008360">
    <property type="term" value="P:regulation of cell shape"/>
    <property type="evidence" value="ECO:0007669"/>
    <property type="project" value="UniProtKB-UniRule"/>
</dbReference>
<evidence type="ECO:0000256" key="4">
    <source>
        <dbReference type="ARBA" id="ARBA00022960"/>
    </source>
</evidence>
<evidence type="ECO:0000259" key="9">
    <source>
        <dbReference type="PROSITE" id="PS52029"/>
    </source>
</evidence>
<dbReference type="PANTHER" id="PTHR41533">
    <property type="entry name" value="L,D-TRANSPEPTIDASE HI_1667-RELATED"/>
    <property type="match status" value="1"/>
</dbReference>
<keyword evidence="4 7" id="KW-0133">Cell shape</keyword>
<dbReference type="CDD" id="cd16913">
    <property type="entry name" value="YkuD_like"/>
    <property type="match status" value="1"/>
</dbReference>
<evidence type="ECO:0000256" key="7">
    <source>
        <dbReference type="PROSITE-ProRule" id="PRU01373"/>
    </source>
</evidence>
<dbReference type="PROSITE" id="PS51318">
    <property type="entry name" value="TAT"/>
    <property type="match status" value="1"/>
</dbReference>